<feature type="chain" id="PRO_5020575001" description="Lipoprotein" evidence="1">
    <location>
        <begin position="24"/>
        <end position="334"/>
    </location>
</feature>
<gene>
    <name evidence="2" type="ORF">ESZ48_04255</name>
</gene>
<comment type="caution">
    <text evidence="2">The sequence shown here is derived from an EMBL/GenBank/DDBJ whole genome shotgun (WGS) entry which is preliminary data.</text>
</comment>
<proteinExistence type="predicted"/>
<dbReference type="Proteomes" id="UP000289792">
    <property type="component" value="Unassembled WGS sequence"/>
</dbReference>
<sequence length="334" mass="39058">MKLIKTIFSVCSLFMLMSCLEHDTNKSVDTASNVNKRTSVNLNIIITPDLSNRVQDNLYPKPVKDIDLISSVFSNYYPTLYEYKHRISKQKDAINLDFTNSNIINDYDYKGVYSFDIYKKEEQNSAYLKTFDGTQTQFEKESKNFINDINTIYDKASKKPAGADIFSYFKKLNTIIKKDILDVEVQNYSIDTKYRNILILFTDGYLEAGLYGERNCIDNKCYFLDGKLISKFRDDFNRNGKGRDLKTFFKEKEYGIIPVENPNLKNVEIFVCELYDRSLDTRSGSQRLIPTDFDIMKIFWQDWLEESGFKNIKIEAKVNSVDEFQTHLMAFINE</sequence>
<dbReference type="RefSeq" id="WP_129016092.1">
    <property type="nucleotide sequence ID" value="NZ_SDDZ01000002.1"/>
</dbReference>
<name>A0A4V1LN54_9FLAO</name>
<dbReference type="OrthoDB" id="945646at2"/>
<protein>
    <recommendedName>
        <fullName evidence="4">Lipoprotein</fullName>
    </recommendedName>
</protein>
<keyword evidence="3" id="KW-1185">Reference proteome</keyword>
<dbReference type="AlphaFoldDB" id="A0A4V1LN54"/>
<dbReference type="EMBL" id="SDDZ01000002">
    <property type="protein sequence ID" value="RXJ51096.1"/>
    <property type="molecule type" value="Genomic_DNA"/>
</dbReference>
<reference evidence="2 3" key="1">
    <citation type="submission" date="2019-01" db="EMBL/GenBank/DDBJ databases">
        <title>Genome sequence of the Antarctic species Gelidibacter gilvus ACAM 158(T).</title>
        <authorList>
            <person name="Bowman J.P."/>
        </authorList>
    </citation>
    <scope>NUCLEOTIDE SEQUENCE [LARGE SCALE GENOMIC DNA]</scope>
    <source>
        <strain evidence="2 3">IC158</strain>
    </source>
</reference>
<organism evidence="2 3">
    <name type="scientific">Gelidibacter gilvus</name>
    <dbReference type="NCBI Taxonomy" id="59602"/>
    <lineage>
        <taxon>Bacteria</taxon>
        <taxon>Pseudomonadati</taxon>
        <taxon>Bacteroidota</taxon>
        <taxon>Flavobacteriia</taxon>
        <taxon>Flavobacteriales</taxon>
        <taxon>Flavobacteriaceae</taxon>
        <taxon>Gelidibacter</taxon>
    </lineage>
</organism>
<accession>A0A4V1LN54</accession>
<feature type="signal peptide" evidence="1">
    <location>
        <begin position="1"/>
        <end position="23"/>
    </location>
</feature>
<evidence type="ECO:0008006" key="4">
    <source>
        <dbReference type="Google" id="ProtNLM"/>
    </source>
</evidence>
<keyword evidence="1" id="KW-0732">Signal</keyword>
<evidence type="ECO:0000313" key="2">
    <source>
        <dbReference type="EMBL" id="RXJ51096.1"/>
    </source>
</evidence>
<evidence type="ECO:0000313" key="3">
    <source>
        <dbReference type="Proteomes" id="UP000289792"/>
    </source>
</evidence>
<dbReference type="PROSITE" id="PS51257">
    <property type="entry name" value="PROKAR_LIPOPROTEIN"/>
    <property type="match status" value="1"/>
</dbReference>
<evidence type="ECO:0000256" key="1">
    <source>
        <dbReference type="SAM" id="SignalP"/>
    </source>
</evidence>